<dbReference type="HOGENOM" id="CLU_2413921_0_0_1"/>
<evidence type="ECO:0000313" key="1">
    <source>
        <dbReference type="EMBL" id="KIK78910.1"/>
    </source>
</evidence>
<sequence>MSLTHPTSVPECLTPVKQHAPGGLARMVDMVGLLDDDTAFSSAYALQCPYSATSADHSGVRRQSKIGHQTASPPNENMVQVVAVSTLVSYIS</sequence>
<evidence type="ECO:0000313" key="2">
    <source>
        <dbReference type="Proteomes" id="UP000054538"/>
    </source>
</evidence>
<dbReference type="Proteomes" id="UP000054538">
    <property type="component" value="Unassembled WGS sequence"/>
</dbReference>
<name>A0A0D0DKY9_9AGAM</name>
<reference evidence="2" key="2">
    <citation type="submission" date="2015-01" db="EMBL/GenBank/DDBJ databases">
        <title>Evolutionary Origins and Diversification of the Mycorrhizal Mutualists.</title>
        <authorList>
            <consortium name="DOE Joint Genome Institute"/>
            <consortium name="Mycorrhizal Genomics Consortium"/>
            <person name="Kohler A."/>
            <person name="Kuo A."/>
            <person name="Nagy L.G."/>
            <person name="Floudas D."/>
            <person name="Copeland A."/>
            <person name="Barry K.W."/>
            <person name="Cichocki N."/>
            <person name="Veneault-Fourrey C."/>
            <person name="LaButti K."/>
            <person name="Lindquist E.A."/>
            <person name="Lipzen A."/>
            <person name="Lundell T."/>
            <person name="Morin E."/>
            <person name="Murat C."/>
            <person name="Riley R."/>
            <person name="Ohm R."/>
            <person name="Sun H."/>
            <person name="Tunlid A."/>
            <person name="Henrissat B."/>
            <person name="Grigoriev I.V."/>
            <person name="Hibbett D.S."/>
            <person name="Martin F."/>
        </authorList>
    </citation>
    <scope>NUCLEOTIDE SEQUENCE [LARGE SCALE GENOMIC DNA]</scope>
    <source>
        <strain evidence="2">Ve08.2h10</strain>
    </source>
</reference>
<dbReference type="AlphaFoldDB" id="A0A0D0DKY9"/>
<gene>
    <name evidence="1" type="ORF">PAXRUDRAFT_305453</name>
</gene>
<accession>A0A0D0DKY9</accession>
<keyword evidence="2" id="KW-1185">Reference proteome</keyword>
<organism evidence="1 2">
    <name type="scientific">Paxillus rubicundulus Ve08.2h10</name>
    <dbReference type="NCBI Taxonomy" id="930991"/>
    <lineage>
        <taxon>Eukaryota</taxon>
        <taxon>Fungi</taxon>
        <taxon>Dikarya</taxon>
        <taxon>Basidiomycota</taxon>
        <taxon>Agaricomycotina</taxon>
        <taxon>Agaricomycetes</taxon>
        <taxon>Agaricomycetidae</taxon>
        <taxon>Boletales</taxon>
        <taxon>Paxilineae</taxon>
        <taxon>Paxillaceae</taxon>
        <taxon>Paxillus</taxon>
    </lineage>
</organism>
<dbReference type="InParanoid" id="A0A0D0DKY9"/>
<reference evidence="1 2" key="1">
    <citation type="submission" date="2014-04" db="EMBL/GenBank/DDBJ databases">
        <authorList>
            <consortium name="DOE Joint Genome Institute"/>
            <person name="Kuo A."/>
            <person name="Kohler A."/>
            <person name="Jargeat P."/>
            <person name="Nagy L.G."/>
            <person name="Floudas D."/>
            <person name="Copeland A."/>
            <person name="Barry K.W."/>
            <person name="Cichocki N."/>
            <person name="Veneault-Fourrey C."/>
            <person name="LaButti K."/>
            <person name="Lindquist E.A."/>
            <person name="Lipzen A."/>
            <person name="Lundell T."/>
            <person name="Morin E."/>
            <person name="Murat C."/>
            <person name="Sun H."/>
            <person name="Tunlid A."/>
            <person name="Henrissat B."/>
            <person name="Grigoriev I.V."/>
            <person name="Hibbett D.S."/>
            <person name="Martin F."/>
            <person name="Nordberg H.P."/>
            <person name="Cantor M.N."/>
            <person name="Hua S.X."/>
        </authorList>
    </citation>
    <scope>NUCLEOTIDE SEQUENCE [LARGE SCALE GENOMIC DNA]</scope>
    <source>
        <strain evidence="1 2">Ve08.2h10</strain>
    </source>
</reference>
<protein>
    <submittedName>
        <fullName evidence="1">Uncharacterized protein</fullName>
    </submittedName>
</protein>
<dbReference type="EMBL" id="KN826435">
    <property type="protein sequence ID" value="KIK78910.1"/>
    <property type="molecule type" value="Genomic_DNA"/>
</dbReference>
<proteinExistence type="predicted"/>